<dbReference type="EMBL" id="HBIV01052867">
    <property type="protein sequence ID" value="CAE0684467.1"/>
    <property type="molecule type" value="Transcribed_RNA"/>
</dbReference>
<feature type="transmembrane region" description="Helical" evidence="1">
    <location>
        <begin position="46"/>
        <end position="64"/>
    </location>
</feature>
<gene>
    <name evidence="2" type="ORF">LGLO00237_LOCUS36255</name>
</gene>
<reference evidence="2" key="1">
    <citation type="submission" date="2021-01" db="EMBL/GenBank/DDBJ databases">
        <authorList>
            <person name="Corre E."/>
            <person name="Pelletier E."/>
            <person name="Niang G."/>
            <person name="Scheremetjew M."/>
            <person name="Finn R."/>
            <person name="Kale V."/>
            <person name="Holt S."/>
            <person name="Cochrane G."/>
            <person name="Meng A."/>
            <person name="Brown T."/>
            <person name="Cohen L."/>
        </authorList>
    </citation>
    <scope>NUCLEOTIDE SEQUENCE</scope>
    <source>
        <strain evidence="2">CCCM811</strain>
    </source>
</reference>
<keyword evidence="1" id="KW-1133">Transmembrane helix</keyword>
<evidence type="ECO:0000256" key="1">
    <source>
        <dbReference type="SAM" id="Phobius"/>
    </source>
</evidence>
<name>A0A7S3ZIT9_9EUKA</name>
<accession>A0A7S3ZIT9</accession>
<dbReference type="AlphaFoldDB" id="A0A7S3ZIT9"/>
<keyword evidence="1" id="KW-0472">Membrane</keyword>
<proteinExistence type="predicted"/>
<evidence type="ECO:0008006" key="3">
    <source>
        <dbReference type="Google" id="ProtNLM"/>
    </source>
</evidence>
<organism evidence="2">
    <name type="scientific">Lotharella globosa</name>
    <dbReference type="NCBI Taxonomy" id="91324"/>
    <lineage>
        <taxon>Eukaryota</taxon>
        <taxon>Sar</taxon>
        <taxon>Rhizaria</taxon>
        <taxon>Cercozoa</taxon>
        <taxon>Chlorarachniophyceae</taxon>
        <taxon>Lotharella</taxon>
    </lineage>
</organism>
<feature type="transmembrane region" description="Helical" evidence="1">
    <location>
        <begin position="76"/>
        <end position="98"/>
    </location>
</feature>
<protein>
    <recommendedName>
        <fullName evidence="3">Transmembrane protein</fullName>
    </recommendedName>
</protein>
<keyword evidence="1" id="KW-0812">Transmembrane</keyword>
<evidence type="ECO:0000313" key="2">
    <source>
        <dbReference type="EMBL" id="CAE0684467.1"/>
    </source>
</evidence>
<sequence>MTKKIDEATKGESNCLHLRNNRCAKVFVRVCSAAEERMGEVVHSSIFVHVIFFDFCVFHCILEFKPPRFHNNLSRVKNMYILIFVHVVFICSCVLLEFTRPCCYNNFSQVKLSKTTPERNAVFE</sequence>